<dbReference type="Proteomes" id="UP000611554">
    <property type="component" value="Unassembled WGS sequence"/>
</dbReference>
<dbReference type="EMBL" id="BMQJ01000019">
    <property type="protein sequence ID" value="GGQ23693.1"/>
    <property type="molecule type" value="Genomic_DNA"/>
</dbReference>
<feature type="region of interest" description="Disordered" evidence="1">
    <location>
        <begin position="1"/>
        <end position="22"/>
    </location>
</feature>
<sequence length="103" mass="10902">MPPPEMTNGAGAITPERRPNADVPINATITHSVGHRGIPVTAIAYAPAGRRTRWLSVVEHCPHCHGSHLHRGTPEEPAGDVRAAGCGRGHYLVIPTARPAVAR</sequence>
<dbReference type="RefSeq" id="WP_189250023.1">
    <property type="nucleotide sequence ID" value="NZ_BMQJ01000019.1"/>
</dbReference>
<accession>A0ABQ2RDK3</accession>
<evidence type="ECO:0000256" key="1">
    <source>
        <dbReference type="SAM" id="MobiDB-lite"/>
    </source>
</evidence>
<reference evidence="3" key="1">
    <citation type="journal article" date="2019" name="Int. J. Syst. Evol. Microbiol.">
        <title>The Global Catalogue of Microorganisms (GCM) 10K type strain sequencing project: providing services to taxonomists for standard genome sequencing and annotation.</title>
        <authorList>
            <consortium name="The Broad Institute Genomics Platform"/>
            <consortium name="The Broad Institute Genome Sequencing Center for Infectious Disease"/>
            <person name="Wu L."/>
            <person name="Ma J."/>
        </authorList>
    </citation>
    <scope>NUCLEOTIDE SEQUENCE [LARGE SCALE GENOMIC DNA]</scope>
    <source>
        <strain evidence="3">JCM 3115</strain>
    </source>
</reference>
<proteinExistence type="predicted"/>
<comment type="caution">
    <text evidence="2">The sequence shown here is derived from an EMBL/GenBank/DDBJ whole genome shotgun (WGS) entry which is preliminary data.</text>
</comment>
<keyword evidence="3" id="KW-1185">Reference proteome</keyword>
<protein>
    <submittedName>
        <fullName evidence="2">Uncharacterized protein</fullName>
    </submittedName>
</protein>
<gene>
    <name evidence="2" type="ORF">GCM10010140_62470</name>
</gene>
<evidence type="ECO:0000313" key="3">
    <source>
        <dbReference type="Proteomes" id="UP000611554"/>
    </source>
</evidence>
<name>A0ABQ2RDK3_9ACTN</name>
<evidence type="ECO:0000313" key="2">
    <source>
        <dbReference type="EMBL" id="GGQ23693.1"/>
    </source>
</evidence>
<organism evidence="2 3">
    <name type="scientific">Streptosporangium pseudovulgare</name>
    <dbReference type="NCBI Taxonomy" id="35765"/>
    <lineage>
        <taxon>Bacteria</taxon>
        <taxon>Bacillati</taxon>
        <taxon>Actinomycetota</taxon>
        <taxon>Actinomycetes</taxon>
        <taxon>Streptosporangiales</taxon>
        <taxon>Streptosporangiaceae</taxon>
        <taxon>Streptosporangium</taxon>
    </lineage>
</organism>